<evidence type="ECO:0000256" key="5">
    <source>
        <dbReference type="SAM" id="Coils"/>
    </source>
</evidence>
<dbReference type="InterPro" id="IPR029071">
    <property type="entry name" value="Ubiquitin-like_domsf"/>
</dbReference>
<evidence type="ECO:0000256" key="3">
    <source>
        <dbReference type="ARBA" id="ARBA00022750"/>
    </source>
</evidence>
<keyword evidence="5" id="KW-0175">Coiled coil</keyword>
<dbReference type="PANTHER" id="PTHR15397">
    <property type="entry name" value="SODIUM-GLUCOSE COTRANSPORTER REGULATORY PROTEIN -RELATED"/>
    <property type="match status" value="1"/>
</dbReference>
<keyword evidence="9" id="KW-1185">Reference proteome</keyword>
<evidence type="ECO:0000259" key="7">
    <source>
        <dbReference type="PROSITE" id="PS50030"/>
    </source>
</evidence>
<proteinExistence type="inferred from homology"/>
<keyword evidence="3" id="KW-0064">Aspartyl protease</keyword>
<dbReference type="SUPFAM" id="SSF50630">
    <property type="entry name" value="Acid proteases"/>
    <property type="match status" value="1"/>
</dbReference>
<dbReference type="PANTHER" id="PTHR15397:SF3">
    <property type="entry name" value="DNA DAMAGE INDUCIBLE 1 HOMOLOG 2"/>
    <property type="match status" value="1"/>
</dbReference>
<feature type="compositionally biased region" description="Polar residues" evidence="6">
    <location>
        <begin position="193"/>
        <end position="203"/>
    </location>
</feature>
<accession>A0A1A9ZK92</accession>
<evidence type="ECO:0000256" key="2">
    <source>
        <dbReference type="ARBA" id="ARBA00022670"/>
    </source>
</evidence>
<dbReference type="STRING" id="7398.A0A1A9ZK92"/>
<name>A0A1A9ZK92_GLOPL</name>
<dbReference type="InterPro" id="IPR057273">
    <property type="entry name" value="Ddi1/2_HDD"/>
</dbReference>
<dbReference type="FunFam" id="2.40.70.10:FF:000005">
    <property type="entry name" value="DNA damage inducible 1 homolog 2"/>
    <property type="match status" value="1"/>
</dbReference>
<reference evidence="8" key="2">
    <citation type="submission" date="2020-05" db="UniProtKB">
        <authorList>
            <consortium name="EnsemblMetazoa"/>
        </authorList>
    </citation>
    <scope>IDENTIFICATION</scope>
    <source>
        <strain evidence="8">IAEA</strain>
    </source>
</reference>
<dbReference type="PROSITE" id="PS50030">
    <property type="entry name" value="UBA"/>
    <property type="match status" value="1"/>
</dbReference>
<dbReference type="Gene3D" id="3.10.20.90">
    <property type="entry name" value="Phosphatidylinositol 3-kinase Catalytic Subunit, Chain A, domain 1"/>
    <property type="match status" value="1"/>
</dbReference>
<dbReference type="InterPro" id="IPR009060">
    <property type="entry name" value="UBA-like_sf"/>
</dbReference>
<protein>
    <recommendedName>
        <fullName evidence="7">UBA domain-containing protein</fullName>
    </recommendedName>
</protein>
<dbReference type="InterPro" id="IPR021109">
    <property type="entry name" value="Peptidase_aspartic_dom_sf"/>
</dbReference>
<evidence type="ECO:0000256" key="4">
    <source>
        <dbReference type="ARBA" id="ARBA00022801"/>
    </source>
</evidence>
<organism evidence="8 9">
    <name type="scientific">Glossina pallidipes</name>
    <name type="common">Tsetse fly</name>
    <dbReference type="NCBI Taxonomy" id="7398"/>
    <lineage>
        <taxon>Eukaryota</taxon>
        <taxon>Metazoa</taxon>
        <taxon>Ecdysozoa</taxon>
        <taxon>Arthropoda</taxon>
        <taxon>Hexapoda</taxon>
        <taxon>Insecta</taxon>
        <taxon>Pterygota</taxon>
        <taxon>Neoptera</taxon>
        <taxon>Endopterygota</taxon>
        <taxon>Diptera</taxon>
        <taxon>Brachycera</taxon>
        <taxon>Muscomorpha</taxon>
        <taxon>Hippoboscoidea</taxon>
        <taxon>Glossinidae</taxon>
        <taxon>Glossina</taxon>
    </lineage>
</organism>
<dbReference type="CDD" id="cd05479">
    <property type="entry name" value="RP_DDI"/>
    <property type="match status" value="1"/>
</dbReference>
<feature type="compositionally biased region" description="Low complexity" evidence="6">
    <location>
        <begin position="39"/>
        <end position="49"/>
    </location>
</feature>
<feature type="region of interest" description="Disordered" evidence="6">
    <location>
        <begin position="38"/>
        <end position="60"/>
    </location>
</feature>
<dbReference type="GO" id="GO:0006508">
    <property type="term" value="P:proteolysis"/>
    <property type="evidence" value="ECO:0007669"/>
    <property type="project" value="UniProtKB-KW"/>
</dbReference>
<feature type="region of interest" description="Disordered" evidence="6">
    <location>
        <begin position="1"/>
        <end position="26"/>
    </location>
</feature>
<dbReference type="InterPro" id="IPR019103">
    <property type="entry name" value="Peptidase_aspartic_DDI1-type"/>
</dbReference>
<dbReference type="InterPro" id="IPR015940">
    <property type="entry name" value="UBA"/>
</dbReference>
<dbReference type="VEuPathDB" id="VectorBase:GPAI017448"/>
<dbReference type="EnsemblMetazoa" id="GPAI017448-RA">
    <property type="protein sequence ID" value="GPAI017448-PA"/>
    <property type="gene ID" value="GPAI017448"/>
</dbReference>
<dbReference type="GO" id="GO:0004190">
    <property type="term" value="F:aspartic-type endopeptidase activity"/>
    <property type="evidence" value="ECO:0007669"/>
    <property type="project" value="UniProtKB-KW"/>
</dbReference>
<evidence type="ECO:0000313" key="8">
    <source>
        <dbReference type="EnsemblMetazoa" id="GPAI017448-PA"/>
    </source>
</evidence>
<dbReference type="SUPFAM" id="SSF54236">
    <property type="entry name" value="Ubiquitin-like"/>
    <property type="match status" value="1"/>
</dbReference>
<dbReference type="Pfam" id="PF09668">
    <property type="entry name" value="Asp_protease"/>
    <property type="match status" value="1"/>
</dbReference>
<dbReference type="Pfam" id="PF24669">
    <property type="entry name" value="Ddi2_HDD"/>
    <property type="match status" value="1"/>
</dbReference>
<dbReference type="Proteomes" id="UP000092445">
    <property type="component" value="Unassembled WGS sequence"/>
</dbReference>
<evidence type="ECO:0000313" key="9">
    <source>
        <dbReference type="Proteomes" id="UP000092445"/>
    </source>
</evidence>
<keyword evidence="2" id="KW-0645">Protease</keyword>
<keyword evidence="4" id="KW-0378">Hydrolase</keyword>
<reference evidence="9" key="1">
    <citation type="submission" date="2014-03" db="EMBL/GenBank/DDBJ databases">
        <authorList>
            <person name="Aksoy S."/>
            <person name="Warren W."/>
            <person name="Wilson R.K."/>
        </authorList>
    </citation>
    <scope>NUCLEOTIDE SEQUENCE [LARGE SCALE GENOMIC DNA]</scope>
    <source>
        <strain evidence="9">IAEA</strain>
    </source>
</reference>
<sequence>MLLASRQFRQTENPDGDRTSCCNHNQNDSNYVVGPSTCNQSSSNQNNANHITRPNKENQNPNFIHLDVGCRGTGDTVAKARSYAKLMVLIELRRTVRRTANLELENFKAFCVVESHMRSEQMLVVFNGKPLLGNKKPLKFFGIRDGDCVMLEQVQCKRSPRIDAADRVAIQNMDFSQISIPSSSSTAGVAGDSSHSSSGKNVMHSNIGDPIAIRQMFLDNAESLTLLKQNNPRLAEAVLSGDLDTFETVLHGQVNTCKGQNVRHMQLVRPDPFDKEGQRLIEKEIKQKNIQENMAAALEYNPEIFCTVIMLYIDCKVNGLPVKAFVDSGAQTTIMSSACAKRCNVTHLIDTRWNGVAKGVGTQRIIGRIHMVQLQIENDYLASSFSVLEQQPMDVLLGLDMLKRHQCNIDLQRVVLRIGTTGTESPFLCENELPDCARFNNNSSEDELRALEISTQDAEQKAREQTNKLHKTENAISTQDNFSESDVTDLVRMGYKRDIVITELRQHNGNKNKATAALLTKSLKF</sequence>
<dbReference type="SUPFAM" id="SSF46934">
    <property type="entry name" value="UBA-like"/>
    <property type="match status" value="1"/>
</dbReference>
<feature type="coiled-coil region" evidence="5">
    <location>
        <begin position="441"/>
        <end position="475"/>
    </location>
</feature>
<dbReference type="Gene3D" id="2.40.70.10">
    <property type="entry name" value="Acid Proteases"/>
    <property type="match status" value="1"/>
</dbReference>
<feature type="domain" description="UBA" evidence="7">
    <location>
        <begin position="481"/>
        <end position="521"/>
    </location>
</feature>
<evidence type="ECO:0000256" key="1">
    <source>
        <dbReference type="ARBA" id="ARBA00009136"/>
    </source>
</evidence>
<evidence type="ECO:0000256" key="6">
    <source>
        <dbReference type="SAM" id="MobiDB-lite"/>
    </source>
</evidence>
<feature type="region of interest" description="Disordered" evidence="6">
    <location>
        <begin position="181"/>
        <end position="203"/>
    </location>
</feature>
<dbReference type="AlphaFoldDB" id="A0A1A9ZK92"/>
<comment type="similarity">
    <text evidence="1">Belongs to the DDI1 family.</text>
</comment>